<feature type="transmembrane region" description="Helical" evidence="8">
    <location>
        <begin position="266"/>
        <end position="282"/>
    </location>
</feature>
<dbReference type="GO" id="GO:0015174">
    <property type="term" value="F:basic amino acid transmembrane transporter activity"/>
    <property type="evidence" value="ECO:0007669"/>
    <property type="project" value="TreeGrafter"/>
</dbReference>
<feature type="compositionally biased region" description="Basic and acidic residues" evidence="7">
    <location>
        <begin position="141"/>
        <end position="152"/>
    </location>
</feature>
<evidence type="ECO:0000256" key="3">
    <source>
        <dbReference type="ARBA" id="ARBA00022989"/>
    </source>
</evidence>
<feature type="compositionally biased region" description="Basic and acidic residues" evidence="7">
    <location>
        <begin position="411"/>
        <end position="429"/>
    </location>
</feature>
<feature type="transmembrane region" description="Helical" evidence="8">
    <location>
        <begin position="80"/>
        <end position="99"/>
    </location>
</feature>
<comment type="catalytic activity">
    <reaction evidence="6">
        <text>L-histidine(out) + L-arginine(in) = L-histidine(in) + L-arginine(out)</text>
        <dbReference type="Rhea" id="RHEA:71063"/>
        <dbReference type="ChEBI" id="CHEBI:32682"/>
        <dbReference type="ChEBI" id="CHEBI:57595"/>
    </reaction>
</comment>
<gene>
    <name evidence="9" type="ORF">JMJ35_009559</name>
</gene>
<dbReference type="Proteomes" id="UP001166286">
    <property type="component" value="Unassembled WGS sequence"/>
</dbReference>
<evidence type="ECO:0000256" key="7">
    <source>
        <dbReference type="SAM" id="MobiDB-lite"/>
    </source>
</evidence>
<dbReference type="GO" id="GO:0000329">
    <property type="term" value="C:fungal-type vacuole membrane"/>
    <property type="evidence" value="ECO:0007669"/>
    <property type="project" value="TreeGrafter"/>
</dbReference>
<evidence type="ECO:0000313" key="10">
    <source>
        <dbReference type="Proteomes" id="UP001166286"/>
    </source>
</evidence>
<dbReference type="PANTHER" id="PTHR16201">
    <property type="entry name" value="SEVEN TRANSMEMBRANE PROTEIN 1-RELATED"/>
    <property type="match status" value="1"/>
</dbReference>
<comment type="caution">
    <text evidence="9">The sequence shown here is derived from an EMBL/GenBank/DDBJ whole genome shotgun (WGS) entry which is preliminary data.</text>
</comment>
<dbReference type="Pfam" id="PF04193">
    <property type="entry name" value="PQ-loop"/>
    <property type="match status" value="2"/>
</dbReference>
<feature type="region of interest" description="Disordered" evidence="7">
    <location>
        <begin position="408"/>
        <end position="440"/>
    </location>
</feature>
<evidence type="ECO:0000256" key="1">
    <source>
        <dbReference type="ARBA" id="ARBA00004141"/>
    </source>
</evidence>
<feature type="transmembrane region" description="Helical" evidence="8">
    <location>
        <begin position="226"/>
        <end position="246"/>
    </location>
</feature>
<feature type="transmembrane region" description="Helical" evidence="8">
    <location>
        <begin position="43"/>
        <end position="60"/>
    </location>
</feature>
<evidence type="ECO:0000256" key="8">
    <source>
        <dbReference type="SAM" id="Phobius"/>
    </source>
</evidence>
<dbReference type="SMART" id="SM00679">
    <property type="entry name" value="CTNS"/>
    <property type="match status" value="2"/>
</dbReference>
<name>A0AA39QR84_9LECA</name>
<protein>
    <recommendedName>
        <fullName evidence="11">PQ loop repeat protein</fullName>
    </recommendedName>
</protein>
<keyword evidence="10" id="KW-1185">Reference proteome</keyword>
<dbReference type="AlphaFoldDB" id="A0AA39QR84"/>
<dbReference type="InterPro" id="IPR006603">
    <property type="entry name" value="PQ-loop_rpt"/>
</dbReference>
<dbReference type="PANTHER" id="PTHR16201:SF34">
    <property type="entry name" value="LYSOSOMAL AMINO ACID TRANSPORTER 1"/>
    <property type="match status" value="1"/>
</dbReference>
<feature type="transmembrane region" description="Helical" evidence="8">
    <location>
        <begin position="347"/>
        <end position="375"/>
    </location>
</feature>
<feature type="transmembrane region" description="Helical" evidence="8">
    <location>
        <begin position="303"/>
        <end position="327"/>
    </location>
</feature>
<proteinExistence type="inferred from homology"/>
<reference evidence="9" key="1">
    <citation type="submission" date="2023-03" db="EMBL/GenBank/DDBJ databases">
        <title>Complete genome of Cladonia borealis.</title>
        <authorList>
            <person name="Park H."/>
        </authorList>
    </citation>
    <scope>NUCLEOTIDE SEQUENCE</scope>
    <source>
        <strain evidence="9">ANT050790</strain>
    </source>
</reference>
<feature type="compositionally biased region" description="Basic and acidic residues" evidence="7">
    <location>
        <begin position="193"/>
        <end position="210"/>
    </location>
</feature>
<organism evidence="9 10">
    <name type="scientific">Cladonia borealis</name>
    <dbReference type="NCBI Taxonomy" id="184061"/>
    <lineage>
        <taxon>Eukaryota</taxon>
        <taxon>Fungi</taxon>
        <taxon>Dikarya</taxon>
        <taxon>Ascomycota</taxon>
        <taxon>Pezizomycotina</taxon>
        <taxon>Lecanoromycetes</taxon>
        <taxon>OSLEUM clade</taxon>
        <taxon>Lecanoromycetidae</taxon>
        <taxon>Lecanorales</taxon>
        <taxon>Lecanorineae</taxon>
        <taxon>Cladoniaceae</taxon>
        <taxon>Cladonia</taxon>
    </lineage>
</organism>
<accession>A0AA39QR84</accession>
<dbReference type="GO" id="GO:0034488">
    <property type="term" value="P:basic amino acid transmembrane export from vacuole"/>
    <property type="evidence" value="ECO:0007669"/>
    <property type="project" value="TreeGrafter"/>
</dbReference>
<comment type="similarity">
    <text evidence="5">Belongs to the laat-1 family.</text>
</comment>
<evidence type="ECO:0000313" key="9">
    <source>
        <dbReference type="EMBL" id="KAK0507670.1"/>
    </source>
</evidence>
<keyword evidence="4 8" id="KW-0472">Membrane</keyword>
<dbReference type="EMBL" id="JAFEKC020000022">
    <property type="protein sequence ID" value="KAK0507670.1"/>
    <property type="molecule type" value="Genomic_DNA"/>
</dbReference>
<dbReference type="Gene3D" id="1.20.1280.290">
    <property type="match status" value="2"/>
</dbReference>
<dbReference type="FunFam" id="1.20.1280.290:FF:000009">
    <property type="entry name" value="PQ loop repeat family protein"/>
    <property type="match status" value="1"/>
</dbReference>
<evidence type="ECO:0008006" key="11">
    <source>
        <dbReference type="Google" id="ProtNLM"/>
    </source>
</evidence>
<keyword evidence="2 8" id="KW-0812">Transmembrane</keyword>
<comment type="subcellular location">
    <subcellularLocation>
        <location evidence="1">Membrane</location>
        <topology evidence="1">Multi-pass membrane protein</topology>
    </subcellularLocation>
</comment>
<evidence type="ECO:0000256" key="4">
    <source>
        <dbReference type="ARBA" id="ARBA00023136"/>
    </source>
</evidence>
<feature type="region of interest" description="Disordered" evidence="7">
    <location>
        <begin position="141"/>
        <end position="224"/>
    </location>
</feature>
<feature type="compositionally biased region" description="Polar residues" evidence="7">
    <location>
        <begin position="214"/>
        <end position="224"/>
    </location>
</feature>
<feature type="compositionally biased region" description="Basic and acidic residues" evidence="7">
    <location>
        <begin position="167"/>
        <end position="182"/>
    </location>
</feature>
<evidence type="ECO:0000256" key="5">
    <source>
        <dbReference type="ARBA" id="ARBA00038039"/>
    </source>
</evidence>
<keyword evidence="3 8" id="KW-1133">Transmembrane helix</keyword>
<evidence type="ECO:0000256" key="2">
    <source>
        <dbReference type="ARBA" id="ARBA00022692"/>
    </source>
</evidence>
<evidence type="ECO:0000256" key="6">
    <source>
        <dbReference type="ARBA" id="ARBA00050768"/>
    </source>
</evidence>
<dbReference type="InterPro" id="IPR051415">
    <property type="entry name" value="LAAT-1"/>
</dbReference>
<sequence length="440" mass="48455">MSTMLSLQAMFDASSNLPEHCTPTSQALVRFSSAFHTCVPTPLAFLSTSLGIFSIISWLFAQLPQIYKNYQIQSASGLSIYFLAEWLLGDLTNLLGALFTRQAAWQVVVAAYYVTVDIALVSQYIWYTHVRPWRRGKRLAERSENSPHDRGSGDILVGVSPSDGSSETDHAYGGDGSDDKKPSRTPTTISDSRSSRDEASFSFSLDEKRGPKASNRTTKRIPSSSTAVTFPRTLLMVSMLCVVLTNASPLHMQDAESTTPVSSYEFAGQILSWCSTILYLGSRLPQIYKNAVRRSTSGLSPTLFIAAFFGNLFYSTSLLTNPLAWASYPPYGLHGWVDAEGSERKTWVTLAVPFFLGAAGVLAMDAIVGVQFLVFGDGEKIVRVEERKGRSRWRRVTGWMRGWVPSPSPTRRMEEVVEDERSPLVERSRSGSGEGAYGAA</sequence>
<feature type="transmembrane region" description="Helical" evidence="8">
    <location>
        <begin position="105"/>
        <end position="127"/>
    </location>
</feature>